<dbReference type="OrthoDB" id="333486at2759"/>
<evidence type="ECO:0000256" key="5">
    <source>
        <dbReference type="ARBA" id="ARBA00071673"/>
    </source>
</evidence>
<organism evidence="7 8">
    <name type="scientific">Paraglomus brasilianum</name>
    <dbReference type="NCBI Taxonomy" id="144538"/>
    <lineage>
        <taxon>Eukaryota</taxon>
        <taxon>Fungi</taxon>
        <taxon>Fungi incertae sedis</taxon>
        <taxon>Mucoromycota</taxon>
        <taxon>Glomeromycotina</taxon>
        <taxon>Glomeromycetes</taxon>
        <taxon>Paraglomerales</taxon>
        <taxon>Paraglomeraceae</taxon>
        <taxon>Paraglomus</taxon>
    </lineage>
</organism>
<dbReference type="GO" id="GO:0016226">
    <property type="term" value="P:iron-sulfur cluster assembly"/>
    <property type="evidence" value="ECO:0007669"/>
    <property type="project" value="InterPro"/>
</dbReference>
<keyword evidence="3" id="KW-0808">Transferase</keyword>
<sequence>MPASIFRAMTSRGLKTVATQAPSRFKARKAAMTLTPAAVDRLRRLIDGPNPKLIRVAVKNKGCAGLSYDLEYTKEKGKFDEVVTQDGVTLLIDSKSLFKMIGSEMDYVEDKLSSKFVFNNPNVKEACGCALIPPEMWGYPSWIDQTKAAQARVQMSNDGGVPYGGLESYYHMCRFNSGFFFRHPLLQEYDYYWRVEPHVEFYCDIDYDPFAFIQKHNISYGFTISLKERPKTIPTLWQHVRQFVEDNPQYLPTHNSATFISDNDLTSYNFNFEIGDLRFYRSEAYLKFFEYLDRAGGFFYERWGDAPIHSIAASLFLNQSELHFFNDIGYRHGHIEHCPPEREVYEAGNCRCNPKSNFGNIDLLTHEL</sequence>
<dbReference type="GO" id="GO:0051536">
    <property type="term" value="F:iron-sulfur cluster binding"/>
    <property type="evidence" value="ECO:0007669"/>
    <property type="project" value="InterPro"/>
</dbReference>
<keyword evidence="8" id="KW-1185">Reference proteome</keyword>
<dbReference type="InterPro" id="IPR029044">
    <property type="entry name" value="Nucleotide-diphossugar_trans"/>
</dbReference>
<comment type="function">
    <text evidence="4">Involved in the assembly of mitochondrial and cytoplasmic iron-sulfur proteins. Probably involved in the binding of an intermediate of Fe/S cluster assembly.</text>
</comment>
<dbReference type="GO" id="GO:0000026">
    <property type="term" value="F:alpha-1,2-mannosyltransferase activity"/>
    <property type="evidence" value="ECO:0007669"/>
    <property type="project" value="TreeGrafter"/>
</dbReference>
<dbReference type="SUPFAM" id="SSF89360">
    <property type="entry name" value="HesB-like domain"/>
    <property type="match status" value="1"/>
</dbReference>
<dbReference type="NCBIfam" id="TIGR00049">
    <property type="entry name" value="iron-sulfur cluster assembly accessory protein"/>
    <property type="match status" value="1"/>
</dbReference>
<dbReference type="SUPFAM" id="SSF53448">
    <property type="entry name" value="Nucleotide-diphospho-sugar transferases"/>
    <property type="match status" value="1"/>
</dbReference>
<evidence type="ECO:0000313" key="7">
    <source>
        <dbReference type="EMBL" id="CAG8506519.1"/>
    </source>
</evidence>
<evidence type="ECO:0000256" key="2">
    <source>
        <dbReference type="ARBA" id="ARBA00007677"/>
    </source>
</evidence>
<comment type="similarity">
    <text evidence="2">Belongs to the glycosyltransferase 15 family.</text>
</comment>
<dbReference type="PANTHER" id="PTHR31121:SF6">
    <property type="entry name" value="ALPHA-1,2 MANNOSYLTRANSFERASE KTR1"/>
    <property type="match status" value="1"/>
</dbReference>
<gene>
    <name evidence="7" type="ORF">PBRASI_LOCUS2885</name>
</gene>
<evidence type="ECO:0000256" key="3">
    <source>
        <dbReference type="ARBA" id="ARBA00022679"/>
    </source>
</evidence>
<reference evidence="7" key="1">
    <citation type="submission" date="2021-06" db="EMBL/GenBank/DDBJ databases">
        <authorList>
            <person name="Kallberg Y."/>
            <person name="Tangrot J."/>
            <person name="Rosling A."/>
        </authorList>
    </citation>
    <scope>NUCLEOTIDE SEQUENCE</scope>
    <source>
        <strain evidence="7">BR232B</strain>
    </source>
</reference>
<dbReference type="GO" id="GO:0005794">
    <property type="term" value="C:Golgi apparatus"/>
    <property type="evidence" value="ECO:0007669"/>
    <property type="project" value="TreeGrafter"/>
</dbReference>
<comment type="similarity">
    <text evidence="1">Belongs to the HesB/IscA family.</text>
</comment>
<dbReference type="PANTHER" id="PTHR31121">
    <property type="entry name" value="ALPHA-1,2 MANNOSYLTRANSFERASE KTR1"/>
    <property type="match status" value="1"/>
</dbReference>
<feature type="domain" description="Core" evidence="6">
    <location>
        <begin position="32"/>
        <end position="129"/>
    </location>
</feature>
<dbReference type="InterPro" id="IPR035903">
    <property type="entry name" value="HesB-like_dom_sf"/>
</dbReference>
<dbReference type="GO" id="GO:0006487">
    <property type="term" value="P:protein N-linked glycosylation"/>
    <property type="evidence" value="ECO:0007669"/>
    <property type="project" value="TreeGrafter"/>
</dbReference>
<dbReference type="InterPro" id="IPR002685">
    <property type="entry name" value="Glyco_trans_15"/>
</dbReference>
<dbReference type="Pfam" id="PF01521">
    <property type="entry name" value="Fe-S_biosyn"/>
    <property type="match status" value="1"/>
</dbReference>
<evidence type="ECO:0000259" key="6">
    <source>
        <dbReference type="Pfam" id="PF01521"/>
    </source>
</evidence>
<dbReference type="Pfam" id="PF01793">
    <property type="entry name" value="Glyco_transf_15"/>
    <property type="match status" value="1"/>
</dbReference>
<evidence type="ECO:0000313" key="8">
    <source>
        <dbReference type="Proteomes" id="UP000789739"/>
    </source>
</evidence>
<dbReference type="Gene3D" id="3.90.550.10">
    <property type="entry name" value="Spore Coat Polysaccharide Biosynthesis Protein SpsA, Chain A"/>
    <property type="match status" value="1"/>
</dbReference>
<accession>A0A9N8ZTS8</accession>
<name>A0A9N8ZTS8_9GLOM</name>
<dbReference type="InterPro" id="IPR016092">
    <property type="entry name" value="ATAP"/>
</dbReference>
<evidence type="ECO:0000256" key="4">
    <source>
        <dbReference type="ARBA" id="ARBA00054873"/>
    </source>
</evidence>
<dbReference type="EMBL" id="CAJVPI010000240">
    <property type="protein sequence ID" value="CAG8506519.1"/>
    <property type="molecule type" value="Genomic_DNA"/>
</dbReference>
<dbReference type="GO" id="GO:0016020">
    <property type="term" value="C:membrane"/>
    <property type="evidence" value="ECO:0007669"/>
    <property type="project" value="InterPro"/>
</dbReference>
<protein>
    <recommendedName>
        <fullName evidence="5">Iron-sulfur assembly protein 1</fullName>
    </recommendedName>
</protein>
<dbReference type="AlphaFoldDB" id="A0A9N8ZTS8"/>
<dbReference type="FunFam" id="2.60.300.12:FF:000001">
    <property type="entry name" value="Iron-binding protein IscA"/>
    <property type="match status" value="1"/>
</dbReference>
<dbReference type="GO" id="GO:0000032">
    <property type="term" value="P:cell wall mannoprotein biosynthetic process"/>
    <property type="evidence" value="ECO:0007669"/>
    <property type="project" value="TreeGrafter"/>
</dbReference>
<dbReference type="Proteomes" id="UP000789739">
    <property type="component" value="Unassembled WGS sequence"/>
</dbReference>
<proteinExistence type="inferred from homology"/>
<dbReference type="InterPro" id="IPR000361">
    <property type="entry name" value="ATAP_core_dom"/>
</dbReference>
<evidence type="ECO:0000256" key="1">
    <source>
        <dbReference type="ARBA" id="ARBA00006718"/>
    </source>
</evidence>
<comment type="caution">
    <text evidence="7">The sequence shown here is derived from an EMBL/GenBank/DDBJ whole genome shotgun (WGS) entry which is preliminary data.</text>
</comment>